<keyword evidence="1" id="KW-0805">Transcription regulation</keyword>
<dbReference type="PANTHER" id="PTHR30514:SF1">
    <property type="entry name" value="HTH-TYPE TRANSCRIPTIONAL REGULATOR HEXR-RELATED"/>
    <property type="match status" value="1"/>
</dbReference>
<evidence type="ECO:0000313" key="7">
    <source>
        <dbReference type="Proteomes" id="UP000199749"/>
    </source>
</evidence>
<dbReference type="EMBL" id="CP022474">
    <property type="protein sequence ID" value="ASN59289.1"/>
    <property type="molecule type" value="Genomic_DNA"/>
</dbReference>
<dbReference type="PROSITE" id="PS51464">
    <property type="entry name" value="SIS"/>
    <property type="match status" value="1"/>
</dbReference>
<dbReference type="GO" id="GO:1901135">
    <property type="term" value="P:carbohydrate derivative metabolic process"/>
    <property type="evidence" value="ECO:0007669"/>
    <property type="project" value="InterPro"/>
</dbReference>
<dbReference type="AlphaFoldDB" id="A0AAC9UPR3"/>
<dbReference type="Pfam" id="PF01380">
    <property type="entry name" value="SIS"/>
    <property type="match status" value="1"/>
</dbReference>
<dbReference type="InterPro" id="IPR001347">
    <property type="entry name" value="SIS_dom"/>
</dbReference>
<keyword evidence="2" id="KW-0238">DNA-binding</keyword>
<name>A0AAC9UPR3_LATCU</name>
<evidence type="ECO:0000259" key="4">
    <source>
        <dbReference type="PROSITE" id="PS51071"/>
    </source>
</evidence>
<protein>
    <recommendedName>
        <fullName evidence="8">MurR/RpiR family transcriptional regulator</fullName>
    </recommendedName>
</protein>
<dbReference type="InterPro" id="IPR047640">
    <property type="entry name" value="RpiR-like"/>
</dbReference>
<organism evidence="6 7">
    <name type="scientific">Latilactobacillus curvatus</name>
    <name type="common">Lactobacillus curvatus</name>
    <dbReference type="NCBI Taxonomy" id="28038"/>
    <lineage>
        <taxon>Bacteria</taxon>
        <taxon>Bacillati</taxon>
        <taxon>Bacillota</taxon>
        <taxon>Bacilli</taxon>
        <taxon>Lactobacillales</taxon>
        <taxon>Lactobacillaceae</taxon>
        <taxon>Latilactobacillus</taxon>
    </lineage>
</organism>
<evidence type="ECO:0000256" key="1">
    <source>
        <dbReference type="ARBA" id="ARBA00023015"/>
    </source>
</evidence>
<dbReference type="InterPro" id="IPR035472">
    <property type="entry name" value="RpiR-like_SIS"/>
</dbReference>
<accession>A0AAC9UPR3</accession>
<evidence type="ECO:0000313" key="6">
    <source>
        <dbReference type="EMBL" id="ASN59289.1"/>
    </source>
</evidence>
<dbReference type="RefSeq" id="WP_089556226.1">
    <property type="nucleotide sequence ID" value="NZ_CBCPHQ010000032.1"/>
</dbReference>
<dbReference type="CDD" id="cd05013">
    <property type="entry name" value="SIS_RpiR"/>
    <property type="match status" value="1"/>
</dbReference>
<feature type="domain" description="HTH rpiR-type" evidence="4">
    <location>
        <begin position="17"/>
        <end position="93"/>
    </location>
</feature>
<evidence type="ECO:0008006" key="8">
    <source>
        <dbReference type="Google" id="ProtNLM"/>
    </source>
</evidence>
<evidence type="ECO:0000256" key="2">
    <source>
        <dbReference type="ARBA" id="ARBA00023125"/>
    </source>
</evidence>
<dbReference type="SUPFAM" id="SSF53697">
    <property type="entry name" value="SIS domain"/>
    <property type="match status" value="1"/>
</dbReference>
<dbReference type="InterPro" id="IPR009057">
    <property type="entry name" value="Homeodomain-like_sf"/>
</dbReference>
<evidence type="ECO:0000259" key="5">
    <source>
        <dbReference type="PROSITE" id="PS51464"/>
    </source>
</evidence>
<dbReference type="SUPFAM" id="SSF46689">
    <property type="entry name" value="Homeodomain-like"/>
    <property type="match status" value="1"/>
</dbReference>
<dbReference type="GO" id="GO:0003700">
    <property type="term" value="F:DNA-binding transcription factor activity"/>
    <property type="evidence" value="ECO:0007669"/>
    <property type="project" value="InterPro"/>
</dbReference>
<dbReference type="GO" id="GO:0097367">
    <property type="term" value="F:carbohydrate derivative binding"/>
    <property type="evidence" value="ECO:0007669"/>
    <property type="project" value="InterPro"/>
</dbReference>
<dbReference type="InterPro" id="IPR000281">
    <property type="entry name" value="HTH_RpiR"/>
</dbReference>
<dbReference type="InterPro" id="IPR046348">
    <property type="entry name" value="SIS_dom_sf"/>
</dbReference>
<proteinExistence type="predicted"/>
<feature type="domain" description="SIS" evidence="5">
    <location>
        <begin position="123"/>
        <end position="264"/>
    </location>
</feature>
<dbReference type="GO" id="GO:0003677">
    <property type="term" value="F:DNA binding"/>
    <property type="evidence" value="ECO:0007669"/>
    <property type="project" value="UniProtKB-KW"/>
</dbReference>
<dbReference type="PROSITE" id="PS51071">
    <property type="entry name" value="HTH_RPIR"/>
    <property type="match status" value="1"/>
</dbReference>
<dbReference type="Gene3D" id="1.10.10.10">
    <property type="entry name" value="Winged helix-like DNA-binding domain superfamily/Winged helix DNA-binding domain"/>
    <property type="match status" value="1"/>
</dbReference>
<dbReference type="Gene3D" id="3.40.50.10490">
    <property type="entry name" value="Glucose-6-phosphate isomerase like protein, domain 1"/>
    <property type="match status" value="1"/>
</dbReference>
<dbReference type="PANTHER" id="PTHR30514">
    <property type="entry name" value="GLUCOKINASE"/>
    <property type="match status" value="1"/>
</dbReference>
<dbReference type="InterPro" id="IPR036388">
    <property type="entry name" value="WH-like_DNA-bd_sf"/>
</dbReference>
<reference evidence="6 7" key="1">
    <citation type="submission" date="2017-07" db="EMBL/GenBank/DDBJ databases">
        <title>Lactobacillus curvatus MRS6 whole genome.</title>
        <authorList>
            <person name="Jans C."/>
            <person name="Lagler S."/>
            <person name="Lacroix C."/>
            <person name="Meile L."/>
            <person name="Stevens M.J.A."/>
        </authorList>
    </citation>
    <scope>NUCLEOTIDE SEQUENCE [LARGE SCALE GENOMIC DNA]</scope>
    <source>
        <strain evidence="6 7">MRS6</strain>
    </source>
</reference>
<dbReference type="Pfam" id="PF01418">
    <property type="entry name" value="HTH_6"/>
    <property type="match status" value="1"/>
</dbReference>
<dbReference type="Proteomes" id="UP000199749">
    <property type="component" value="Chromosome"/>
</dbReference>
<keyword evidence="3" id="KW-0804">Transcription</keyword>
<evidence type="ECO:0000256" key="3">
    <source>
        <dbReference type="ARBA" id="ARBA00023163"/>
    </source>
</evidence>
<sequence length="265" mass="30501">MKMRESLVILRGRGDWMSLEERVKVHYQAINEIDNLVLAYIFENQSDIEKKNIHELAQACHVSNSYIFRLAKKLGYSGFADFKYSVSNENKQKAEMVNTDKAAVKNSLCKLVDNYDKDKYRDIYKAIHEADNIFIFSTGWEQQIVASQLQRNLFLCGKNTVTLPAIQELDIAKNRMTPNDLLFVISLSGQSSKVLDLVNVIKLHGVRTLSMTKFAQNPLANVCLYNIFYEVLEKNIGGYNELFFSYLLVLNDLFTMGYADYINEK</sequence>
<gene>
    <name evidence="6" type="ORF">CG419_00965</name>
</gene>